<dbReference type="RefSeq" id="WP_188707685.1">
    <property type="nucleotide sequence ID" value="NZ_BMIG01000004.1"/>
</dbReference>
<dbReference type="EC" id="3.5.1.2" evidence="10"/>
<protein>
    <recommendedName>
        <fullName evidence="10">Imidazole glycerol phosphate synthase subunit HisH</fullName>
        <ecNumber evidence="10">4.3.2.10</ecNumber>
    </recommendedName>
    <alternativeName>
        <fullName evidence="10">IGP synthase glutaminase subunit</fullName>
        <ecNumber evidence="10">3.5.1.2</ecNumber>
    </alternativeName>
    <alternativeName>
        <fullName evidence="10">IGP synthase subunit HisH</fullName>
    </alternativeName>
    <alternativeName>
        <fullName evidence="10">ImGP synthase subunit HisH</fullName>
        <shortName evidence="10">IGPS subunit HisH</shortName>
    </alternativeName>
</protein>
<organism evidence="13 14">
    <name type="scientific">Polaromonas eurypsychrophila</name>
    <dbReference type="NCBI Taxonomy" id="1614635"/>
    <lineage>
        <taxon>Bacteria</taxon>
        <taxon>Pseudomonadati</taxon>
        <taxon>Pseudomonadota</taxon>
        <taxon>Betaproteobacteria</taxon>
        <taxon>Burkholderiales</taxon>
        <taxon>Comamonadaceae</taxon>
        <taxon>Polaromonas</taxon>
    </lineage>
</organism>
<comment type="pathway">
    <text evidence="1 10">Amino-acid biosynthesis; L-histidine biosynthesis; L-histidine from 5-phospho-alpha-D-ribose 1-diphosphate: step 5/9.</text>
</comment>
<reference evidence="13" key="2">
    <citation type="submission" date="2020-09" db="EMBL/GenBank/DDBJ databases">
        <authorList>
            <person name="Sun Q."/>
            <person name="Zhou Y."/>
        </authorList>
    </citation>
    <scope>NUCLEOTIDE SEQUENCE</scope>
    <source>
        <strain evidence="13">CGMCC 1.15322</strain>
    </source>
</reference>
<dbReference type="Pfam" id="PF00117">
    <property type="entry name" value="GATase"/>
    <property type="match status" value="1"/>
</dbReference>
<dbReference type="GO" id="GO:0004359">
    <property type="term" value="F:glutaminase activity"/>
    <property type="evidence" value="ECO:0007669"/>
    <property type="project" value="UniProtKB-EC"/>
</dbReference>
<keyword evidence="4 10" id="KW-0378">Hydrolase</keyword>
<dbReference type="NCBIfam" id="TIGR01855">
    <property type="entry name" value="IMP_synth_hisH"/>
    <property type="match status" value="1"/>
</dbReference>
<dbReference type="SUPFAM" id="SSF52317">
    <property type="entry name" value="Class I glutamine amidotransferase-like"/>
    <property type="match status" value="1"/>
</dbReference>
<comment type="catalytic activity">
    <reaction evidence="9 10">
        <text>L-glutamine + H2O = L-glutamate + NH4(+)</text>
        <dbReference type="Rhea" id="RHEA:15889"/>
        <dbReference type="ChEBI" id="CHEBI:15377"/>
        <dbReference type="ChEBI" id="CHEBI:28938"/>
        <dbReference type="ChEBI" id="CHEBI:29985"/>
        <dbReference type="ChEBI" id="CHEBI:58359"/>
        <dbReference type="EC" id="3.5.1.2"/>
    </reaction>
</comment>
<evidence type="ECO:0000256" key="6">
    <source>
        <dbReference type="ARBA" id="ARBA00023102"/>
    </source>
</evidence>
<evidence type="ECO:0000256" key="10">
    <source>
        <dbReference type="HAMAP-Rule" id="MF_00278"/>
    </source>
</evidence>
<dbReference type="InterPro" id="IPR010139">
    <property type="entry name" value="Imidazole-glycPsynth_HisH"/>
</dbReference>
<keyword evidence="10" id="KW-0963">Cytoplasm</keyword>
<evidence type="ECO:0000256" key="1">
    <source>
        <dbReference type="ARBA" id="ARBA00005091"/>
    </source>
</evidence>
<dbReference type="HAMAP" id="MF_00278">
    <property type="entry name" value="HisH"/>
    <property type="match status" value="1"/>
</dbReference>
<evidence type="ECO:0000256" key="5">
    <source>
        <dbReference type="ARBA" id="ARBA00022962"/>
    </source>
</evidence>
<dbReference type="EMBL" id="BMIG01000004">
    <property type="protein sequence ID" value="GGA94491.1"/>
    <property type="molecule type" value="Genomic_DNA"/>
</dbReference>
<dbReference type="GO" id="GO:0000105">
    <property type="term" value="P:L-histidine biosynthetic process"/>
    <property type="evidence" value="ECO:0007669"/>
    <property type="project" value="UniProtKB-UniRule"/>
</dbReference>
<comment type="caution">
    <text evidence="13">The sequence shown here is derived from an EMBL/GenBank/DDBJ whole genome shotgun (WGS) entry which is preliminary data.</text>
</comment>
<reference evidence="13" key="1">
    <citation type="journal article" date="2014" name="Int. J. Syst. Evol. Microbiol.">
        <title>Complete genome sequence of Corynebacterium casei LMG S-19264T (=DSM 44701T), isolated from a smear-ripened cheese.</title>
        <authorList>
            <consortium name="US DOE Joint Genome Institute (JGI-PGF)"/>
            <person name="Walter F."/>
            <person name="Albersmeier A."/>
            <person name="Kalinowski J."/>
            <person name="Ruckert C."/>
        </authorList>
    </citation>
    <scope>NUCLEOTIDE SEQUENCE</scope>
    <source>
        <strain evidence="13">CGMCC 1.15322</strain>
    </source>
</reference>
<evidence type="ECO:0000259" key="12">
    <source>
        <dbReference type="Pfam" id="PF00117"/>
    </source>
</evidence>
<evidence type="ECO:0000256" key="2">
    <source>
        <dbReference type="ARBA" id="ARBA00011152"/>
    </source>
</evidence>
<dbReference type="InterPro" id="IPR029062">
    <property type="entry name" value="Class_I_gatase-like"/>
</dbReference>
<comment type="catalytic activity">
    <reaction evidence="8 10">
        <text>5-[(5-phospho-1-deoxy-D-ribulos-1-ylimino)methylamino]-1-(5-phospho-beta-D-ribosyl)imidazole-4-carboxamide + L-glutamine = D-erythro-1-(imidazol-4-yl)glycerol 3-phosphate + 5-amino-1-(5-phospho-beta-D-ribosyl)imidazole-4-carboxamide + L-glutamate + H(+)</text>
        <dbReference type="Rhea" id="RHEA:24793"/>
        <dbReference type="ChEBI" id="CHEBI:15378"/>
        <dbReference type="ChEBI" id="CHEBI:29985"/>
        <dbReference type="ChEBI" id="CHEBI:58278"/>
        <dbReference type="ChEBI" id="CHEBI:58359"/>
        <dbReference type="ChEBI" id="CHEBI:58475"/>
        <dbReference type="ChEBI" id="CHEBI:58525"/>
        <dbReference type="EC" id="4.3.2.10"/>
    </reaction>
</comment>
<feature type="domain" description="Glutamine amidotransferase" evidence="12">
    <location>
        <begin position="3"/>
        <end position="199"/>
    </location>
</feature>
<evidence type="ECO:0000256" key="7">
    <source>
        <dbReference type="ARBA" id="ARBA00023239"/>
    </source>
</evidence>
<dbReference type="PROSITE" id="PS51273">
    <property type="entry name" value="GATASE_TYPE_1"/>
    <property type="match status" value="1"/>
</dbReference>
<dbReference type="GO" id="GO:0016829">
    <property type="term" value="F:lyase activity"/>
    <property type="evidence" value="ECO:0007669"/>
    <property type="project" value="UniProtKB-KW"/>
</dbReference>
<keyword evidence="6 10" id="KW-0368">Histidine biosynthesis</keyword>
<comment type="subcellular location">
    <subcellularLocation>
        <location evidence="10">Cytoplasm</location>
    </subcellularLocation>
</comment>
<dbReference type="Gene3D" id="3.40.50.880">
    <property type="match status" value="1"/>
</dbReference>
<comment type="subunit">
    <text evidence="2 10">Heterodimer of HisH and HisF.</text>
</comment>
<keyword evidence="5 10" id="KW-0315">Glutamine amidotransferase</keyword>
<dbReference type="CDD" id="cd01748">
    <property type="entry name" value="GATase1_IGP_Synthase"/>
    <property type="match status" value="1"/>
</dbReference>
<dbReference type="GO" id="GO:0005737">
    <property type="term" value="C:cytoplasm"/>
    <property type="evidence" value="ECO:0007669"/>
    <property type="project" value="UniProtKB-SubCell"/>
</dbReference>
<dbReference type="EC" id="4.3.2.10" evidence="10"/>
<evidence type="ECO:0000256" key="9">
    <source>
        <dbReference type="ARBA" id="ARBA00049534"/>
    </source>
</evidence>
<keyword evidence="14" id="KW-1185">Reference proteome</keyword>
<evidence type="ECO:0000256" key="4">
    <source>
        <dbReference type="ARBA" id="ARBA00022801"/>
    </source>
</evidence>
<evidence type="ECO:0000256" key="3">
    <source>
        <dbReference type="ARBA" id="ARBA00022605"/>
    </source>
</evidence>
<keyword evidence="3 10" id="KW-0028">Amino-acid biosynthesis</keyword>
<dbReference type="GO" id="GO:0000107">
    <property type="term" value="F:imidazoleglycerol-phosphate synthase activity"/>
    <property type="evidence" value="ECO:0007669"/>
    <property type="project" value="UniProtKB-UniRule"/>
</dbReference>
<comment type="function">
    <text evidence="10">IGPS catalyzes the conversion of PRFAR and glutamine to IGP, AICAR and glutamate. The HisH subunit catalyzes the hydrolysis of glutamine to glutamate and ammonia as part of the synthesis of IGP and AICAR. The resulting ammonia molecule is channeled to the active site of HisF.</text>
</comment>
<name>A0A916SFC0_9BURK</name>
<dbReference type="PANTHER" id="PTHR42701">
    <property type="entry name" value="IMIDAZOLE GLYCEROL PHOSPHATE SYNTHASE SUBUNIT HISH"/>
    <property type="match status" value="1"/>
</dbReference>
<evidence type="ECO:0000313" key="14">
    <source>
        <dbReference type="Proteomes" id="UP000620596"/>
    </source>
</evidence>
<accession>A0A916SFC0</accession>
<dbReference type="PANTHER" id="PTHR42701:SF1">
    <property type="entry name" value="IMIDAZOLE GLYCEROL PHOSPHATE SYNTHASE SUBUNIT HISH"/>
    <property type="match status" value="1"/>
</dbReference>
<feature type="active site" evidence="10 11">
    <location>
        <position position="186"/>
    </location>
</feature>
<gene>
    <name evidence="13" type="primary">hisH2</name>
    <name evidence="10" type="synonym">hisH</name>
    <name evidence="13" type="ORF">GCM10011496_14470</name>
</gene>
<dbReference type="AlphaFoldDB" id="A0A916SFC0"/>
<keyword evidence="7 10" id="KW-0456">Lyase</keyword>
<evidence type="ECO:0000256" key="11">
    <source>
        <dbReference type="PIRSR" id="PIRSR000495-1"/>
    </source>
</evidence>
<evidence type="ECO:0000256" key="8">
    <source>
        <dbReference type="ARBA" id="ARBA00047838"/>
    </source>
</evidence>
<dbReference type="Proteomes" id="UP000620596">
    <property type="component" value="Unassembled WGS sequence"/>
</dbReference>
<proteinExistence type="inferred from homology"/>
<feature type="active site" evidence="10 11">
    <location>
        <position position="184"/>
    </location>
</feature>
<feature type="active site" description="Nucleophile" evidence="10 11">
    <location>
        <position position="80"/>
    </location>
</feature>
<sequence length="204" mass="22411">MIVIVDYEIGNLAAIANMFNRLGAPCEITANPEKIENAEKLVLPGNGAFDACMHSLRATGLIPLLNDKVLNKKTPLVGICVGAQMLGHSSEEGNEAGLGWMDMKVKRFPALPNLRIPHMGWCHVKNASPAHPLFEELSEDARFYFVHSYFLDPADAEDVLLRATYGVEFAAAVGKDNIVGVQFHPEKSHRFGKQLLAQFAERPS</sequence>
<dbReference type="PIRSF" id="PIRSF000495">
    <property type="entry name" value="Amidotransf_hisH"/>
    <property type="match status" value="1"/>
</dbReference>
<evidence type="ECO:0000313" key="13">
    <source>
        <dbReference type="EMBL" id="GGA94491.1"/>
    </source>
</evidence>
<dbReference type="InterPro" id="IPR017926">
    <property type="entry name" value="GATASE"/>
</dbReference>